<dbReference type="Proteomes" id="UP000494206">
    <property type="component" value="Unassembled WGS sequence"/>
</dbReference>
<dbReference type="AlphaFoldDB" id="A0A8S1E9Y5"/>
<keyword evidence="2" id="KW-1185">Reference proteome</keyword>
<dbReference type="Pfam" id="PF06342">
    <property type="entry name" value="DUF1057"/>
    <property type="match status" value="1"/>
</dbReference>
<dbReference type="OrthoDB" id="6431331at2759"/>
<evidence type="ECO:0000313" key="2">
    <source>
        <dbReference type="Proteomes" id="UP000494206"/>
    </source>
</evidence>
<dbReference type="PANTHER" id="PTHR47533:SF4">
    <property type="entry name" value="AB HYDROLASE-1 DOMAIN-CONTAINING PROTEIN"/>
    <property type="match status" value="1"/>
</dbReference>
<comment type="caution">
    <text evidence="1">The sequence shown here is derived from an EMBL/GenBank/DDBJ whole genome shotgun (WGS) entry which is preliminary data.</text>
</comment>
<proteinExistence type="predicted"/>
<evidence type="ECO:0000313" key="1">
    <source>
        <dbReference type="EMBL" id="CAB3396467.1"/>
    </source>
</evidence>
<dbReference type="EMBL" id="CADEPM010000001">
    <property type="protein sequence ID" value="CAB3396467.1"/>
    <property type="molecule type" value="Genomic_DNA"/>
</dbReference>
<dbReference type="InterPro" id="IPR029058">
    <property type="entry name" value="AB_hydrolase_fold"/>
</dbReference>
<dbReference type="Gene3D" id="3.40.50.1820">
    <property type="entry name" value="alpha/beta hydrolase"/>
    <property type="match status" value="1"/>
</dbReference>
<protein>
    <submittedName>
        <fullName evidence="1">Uncharacterized protein</fullName>
    </submittedName>
</protein>
<dbReference type="InterPro" id="IPR010463">
    <property type="entry name" value="DUF1057"/>
</dbReference>
<sequence length="326" mass="36907">MLTGKFIIFYGIRNLSTKPQTFIKNIKFPTIDNKIVTLDAVYEDNLPGGSSVGTIVALHGAFGSHHDFQQIRYPNQKLLNEERQSYTNALLDELNIPGNVVYLGHSRGAENALITAVERPKACVGLVVLNSVGLREAKCQKMCNSVSRIYWSLPEWIGDYLLHKGFKMSGYKYLKDGKSAIISIDAVLSVGMTDNLPYIAKINETNIKICAMYSGNDHLIEKEIGSEILDHYKNLEKFDFESEIDENSIDAILKAIIIKKDGHYQNKTRADLIAKILQSILFNFMIRRRDALLRKRNSSKICDVSCARPDVDSSQFKVTEFYFKYS</sequence>
<gene>
    <name evidence="1" type="ORF">CBOVIS_LOCUS16</name>
</gene>
<accession>A0A8S1E9Y5</accession>
<dbReference type="SUPFAM" id="SSF53474">
    <property type="entry name" value="alpha/beta-Hydrolases"/>
    <property type="match status" value="1"/>
</dbReference>
<name>A0A8S1E9Y5_9PELO</name>
<organism evidence="1 2">
    <name type="scientific">Caenorhabditis bovis</name>
    <dbReference type="NCBI Taxonomy" id="2654633"/>
    <lineage>
        <taxon>Eukaryota</taxon>
        <taxon>Metazoa</taxon>
        <taxon>Ecdysozoa</taxon>
        <taxon>Nematoda</taxon>
        <taxon>Chromadorea</taxon>
        <taxon>Rhabditida</taxon>
        <taxon>Rhabditina</taxon>
        <taxon>Rhabditomorpha</taxon>
        <taxon>Rhabditoidea</taxon>
        <taxon>Rhabditidae</taxon>
        <taxon>Peloderinae</taxon>
        <taxon>Caenorhabditis</taxon>
    </lineage>
</organism>
<dbReference type="PANTHER" id="PTHR47533">
    <property type="entry name" value="PROTEIN CBG21859"/>
    <property type="match status" value="1"/>
</dbReference>
<reference evidence="1 2" key="1">
    <citation type="submission" date="2020-04" db="EMBL/GenBank/DDBJ databases">
        <authorList>
            <person name="Laetsch R D."/>
            <person name="Stevens L."/>
            <person name="Kumar S."/>
            <person name="Blaxter L. M."/>
        </authorList>
    </citation>
    <scope>NUCLEOTIDE SEQUENCE [LARGE SCALE GENOMIC DNA]</scope>
</reference>